<name>A0A388K531_CHABU</name>
<dbReference type="EMBL" id="BFEA01000059">
    <property type="protein sequence ID" value="GBG65168.1"/>
    <property type="molecule type" value="Genomic_DNA"/>
</dbReference>
<feature type="compositionally biased region" description="Basic and acidic residues" evidence="1">
    <location>
        <begin position="359"/>
        <end position="380"/>
    </location>
</feature>
<feature type="region of interest" description="Disordered" evidence="1">
    <location>
        <begin position="131"/>
        <end position="221"/>
    </location>
</feature>
<proteinExistence type="predicted"/>
<feature type="compositionally biased region" description="Acidic residues" evidence="1">
    <location>
        <begin position="383"/>
        <end position="394"/>
    </location>
</feature>
<dbReference type="AlphaFoldDB" id="A0A388K531"/>
<feature type="compositionally biased region" description="Gly residues" evidence="1">
    <location>
        <begin position="162"/>
        <end position="183"/>
    </location>
</feature>
<sequence length="780" mass="89200">MARSVTELWDEFLGQHGAGLVTLARTGFETARSLDGYLDRKLRFLAKSSFKRYLMLEDELAGRKLKDDNLGVHLEAAKAEIRELRALSTSQAAVIHEMRQQLQDMAARLDQEAPTRVVDWTERHRYGIRGEAVRGPPSFPAAQGQFAAQHPPTQQASQASVAGGGNQGQGEQGNGGRGQGGRGGGERGQGRNGGGRGGGWNGQGDQGEGNQGGQEGGQGYGRPRFDWWNAIRRHCGIIGHTIRFCQQRRDDELSGLIFTNMDGDIYDKFGKYIEPKTLGGVRQEALRRAEVGPTPPTMFRLWQEREDPTVRIEEIVEESEEVTQRLKAGTEKEESIVVESDDEELGEVRESAITILEKMEDLVEKAPPRREPEPERRKQVVEVPEEEEEDDDEKDERLRQQEDWRAELRARKRGAQEKVELSQRDSIPKRKKYVVPLEEGFDVERMVDRLLEGYNDLMNLKDILASAPRLRDSLKGRLSRRLVPNVRLSTILPREVEWTEAGTRMDWKYVACGLVDLVVRDQKCAAMVDTSAEMNIIRERDAIMLGLKVDRSDHRRLRASPMGRDDLPIRLEEGIAEEFIPAYERYMRDQGIVQEEWIQTLLLWTRRAKRPVARQIRDRASDWEDCQAQLRQAFRQPEPKRPEPRVKRRRRKERVENLVWRKRMEAKEVEWEKKLQDMTAAVERLSTTKVVDWTEQSRYDIQGEGMQGLFGQEKPAEPSQQEKLKKIFLEPAEAETKRKAEEGSFEFKTPTELASQQETPMPFEAPVEGQTQGPQPPTAK</sequence>
<dbReference type="Gramene" id="GBG65168">
    <property type="protein sequence ID" value="GBG65168"/>
    <property type="gene ID" value="CBR_g49964"/>
</dbReference>
<evidence type="ECO:0000313" key="2">
    <source>
        <dbReference type="EMBL" id="GBG65168.1"/>
    </source>
</evidence>
<feature type="region of interest" description="Disordered" evidence="1">
    <location>
        <begin position="359"/>
        <end position="399"/>
    </location>
</feature>
<evidence type="ECO:0000313" key="3">
    <source>
        <dbReference type="Proteomes" id="UP000265515"/>
    </source>
</evidence>
<accession>A0A388K531</accession>
<feature type="compositionally biased region" description="Polar residues" evidence="1">
    <location>
        <begin position="151"/>
        <end position="160"/>
    </location>
</feature>
<feature type="compositionally biased region" description="Gly residues" evidence="1">
    <location>
        <begin position="190"/>
        <end position="220"/>
    </location>
</feature>
<evidence type="ECO:0000256" key="1">
    <source>
        <dbReference type="SAM" id="MobiDB-lite"/>
    </source>
</evidence>
<feature type="compositionally biased region" description="Basic and acidic residues" evidence="1">
    <location>
        <begin position="729"/>
        <end position="742"/>
    </location>
</feature>
<dbReference type="Proteomes" id="UP000265515">
    <property type="component" value="Unassembled WGS sequence"/>
</dbReference>
<comment type="caution">
    <text evidence="2">The sequence shown here is derived from an EMBL/GenBank/DDBJ whole genome shotgun (WGS) entry which is preliminary data.</text>
</comment>
<organism evidence="2 3">
    <name type="scientific">Chara braunii</name>
    <name type="common">Braun's stonewort</name>
    <dbReference type="NCBI Taxonomy" id="69332"/>
    <lineage>
        <taxon>Eukaryota</taxon>
        <taxon>Viridiplantae</taxon>
        <taxon>Streptophyta</taxon>
        <taxon>Charophyceae</taxon>
        <taxon>Charales</taxon>
        <taxon>Characeae</taxon>
        <taxon>Chara</taxon>
    </lineage>
</organism>
<gene>
    <name evidence="2" type="ORF">CBR_g49964</name>
</gene>
<protein>
    <recommendedName>
        <fullName evidence="4">Peptidase A2 domain-containing protein</fullName>
    </recommendedName>
</protein>
<feature type="region of interest" description="Disordered" evidence="1">
    <location>
        <begin position="729"/>
        <end position="780"/>
    </location>
</feature>
<evidence type="ECO:0008006" key="4">
    <source>
        <dbReference type="Google" id="ProtNLM"/>
    </source>
</evidence>
<keyword evidence="3" id="KW-1185">Reference proteome</keyword>
<reference evidence="2 3" key="1">
    <citation type="journal article" date="2018" name="Cell">
        <title>The Chara Genome: Secondary Complexity and Implications for Plant Terrestrialization.</title>
        <authorList>
            <person name="Nishiyama T."/>
            <person name="Sakayama H."/>
            <person name="Vries J.D."/>
            <person name="Buschmann H."/>
            <person name="Saint-Marcoux D."/>
            <person name="Ullrich K.K."/>
            <person name="Haas F.B."/>
            <person name="Vanderstraeten L."/>
            <person name="Becker D."/>
            <person name="Lang D."/>
            <person name="Vosolsobe S."/>
            <person name="Rombauts S."/>
            <person name="Wilhelmsson P.K.I."/>
            <person name="Janitza P."/>
            <person name="Kern R."/>
            <person name="Heyl A."/>
            <person name="Rumpler F."/>
            <person name="Villalobos L.I.A.C."/>
            <person name="Clay J.M."/>
            <person name="Skokan R."/>
            <person name="Toyoda A."/>
            <person name="Suzuki Y."/>
            <person name="Kagoshima H."/>
            <person name="Schijlen E."/>
            <person name="Tajeshwar N."/>
            <person name="Catarino B."/>
            <person name="Hetherington A.J."/>
            <person name="Saltykova A."/>
            <person name="Bonnot C."/>
            <person name="Breuninger H."/>
            <person name="Symeonidi A."/>
            <person name="Radhakrishnan G.V."/>
            <person name="Van Nieuwerburgh F."/>
            <person name="Deforce D."/>
            <person name="Chang C."/>
            <person name="Karol K.G."/>
            <person name="Hedrich R."/>
            <person name="Ulvskov P."/>
            <person name="Glockner G."/>
            <person name="Delwiche C.F."/>
            <person name="Petrasek J."/>
            <person name="Van de Peer Y."/>
            <person name="Friml J."/>
            <person name="Beilby M."/>
            <person name="Dolan L."/>
            <person name="Kohara Y."/>
            <person name="Sugano S."/>
            <person name="Fujiyama A."/>
            <person name="Delaux P.-M."/>
            <person name="Quint M."/>
            <person name="TheiBen G."/>
            <person name="Hagemann M."/>
            <person name="Harholt J."/>
            <person name="Dunand C."/>
            <person name="Zachgo S."/>
            <person name="Langdale J."/>
            <person name="Maumus F."/>
            <person name="Straeten D.V.D."/>
            <person name="Gould S.B."/>
            <person name="Rensing S.A."/>
        </authorList>
    </citation>
    <scope>NUCLEOTIDE SEQUENCE [LARGE SCALE GENOMIC DNA]</scope>
    <source>
        <strain evidence="2 3">S276</strain>
    </source>
</reference>